<proteinExistence type="predicted"/>
<evidence type="ECO:0000259" key="1">
    <source>
        <dbReference type="PROSITE" id="PS50853"/>
    </source>
</evidence>
<keyword evidence="3" id="KW-1185">Reference proteome</keyword>
<dbReference type="Proteomes" id="UP000587586">
    <property type="component" value="Unassembled WGS sequence"/>
</dbReference>
<evidence type="ECO:0000313" key="3">
    <source>
        <dbReference type="Proteomes" id="UP000587586"/>
    </source>
</evidence>
<protein>
    <submittedName>
        <fullName evidence="2">Lipoprotein</fullName>
    </submittedName>
</protein>
<dbReference type="SMART" id="SM00060">
    <property type="entry name" value="FN3"/>
    <property type="match status" value="1"/>
</dbReference>
<dbReference type="InterPro" id="IPR003961">
    <property type="entry name" value="FN3_dom"/>
</dbReference>
<dbReference type="AlphaFoldDB" id="A0A6V8N7U6"/>
<dbReference type="PROSITE" id="PS50853">
    <property type="entry name" value="FN3"/>
    <property type="match status" value="1"/>
</dbReference>
<organism evidence="2 3">
    <name type="scientific">Geomonas limicola</name>
    <dbReference type="NCBI Taxonomy" id="2740186"/>
    <lineage>
        <taxon>Bacteria</taxon>
        <taxon>Pseudomonadati</taxon>
        <taxon>Thermodesulfobacteriota</taxon>
        <taxon>Desulfuromonadia</taxon>
        <taxon>Geobacterales</taxon>
        <taxon>Geobacteraceae</taxon>
        <taxon>Geomonas</taxon>
    </lineage>
</organism>
<dbReference type="EMBL" id="BLXZ01000004">
    <property type="protein sequence ID" value="GFO68638.1"/>
    <property type="molecule type" value="Genomic_DNA"/>
</dbReference>
<dbReference type="RefSeq" id="WP_183361195.1">
    <property type="nucleotide sequence ID" value="NZ_BLXZ01000004.1"/>
</dbReference>
<reference evidence="3" key="1">
    <citation type="submission" date="2020-06" db="EMBL/GenBank/DDBJ databases">
        <title>Draft genomic sequecing of Geomonas sp. Red745.</title>
        <authorList>
            <person name="Itoh H."/>
            <person name="Xu Z.X."/>
            <person name="Ushijima N."/>
            <person name="Masuda Y."/>
            <person name="Shiratori Y."/>
            <person name="Senoo K."/>
        </authorList>
    </citation>
    <scope>NUCLEOTIDE SEQUENCE [LARGE SCALE GENOMIC DNA]</scope>
    <source>
        <strain evidence="3">Red745</strain>
    </source>
</reference>
<name>A0A6V8N7U6_9BACT</name>
<dbReference type="Gene3D" id="2.60.40.10">
    <property type="entry name" value="Immunoglobulins"/>
    <property type="match status" value="2"/>
</dbReference>
<dbReference type="PROSITE" id="PS51257">
    <property type="entry name" value="PROKAR_LIPOPROTEIN"/>
    <property type="match status" value="1"/>
</dbReference>
<dbReference type="SUPFAM" id="SSF49265">
    <property type="entry name" value="Fibronectin type III"/>
    <property type="match status" value="1"/>
</dbReference>
<gene>
    <name evidence="2" type="ORF">GMLC_22170</name>
</gene>
<dbReference type="InterPro" id="IPR036116">
    <property type="entry name" value="FN3_sf"/>
</dbReference>
<dbReference type="InterPro" id="IPR013783">
    <property type="entry name" value="Ig-like_fold"/>
</dbReference>
<evidence type="ECO:0000313" key="2">
    <source>
        <dbReference type="EMBL" id="GFO68638.1"/>
    </source>
</evidence>
<sequence length="256" mass="27700">MTLTRKSVLPLLFCLFLALAGCGKRGALIRPEALVPAPVTDLAATQRGNFLQVSWSAPTKEEGGSRLKDLAGFILFRRVVLPAGQDCDTCPEAYSERARVGLDYLKDVTRSGSRYLFDDYDLKADQTYQYKIRSVSAEGSESRDSNRARRTVVTPPLPPVLEAAASPSAVVLSFVAIPPENGKLAGYNIYRAEAGKGLPTNLLNAAPVNANIYEDKTPLIGVRYSYSVRTVAELPNGETVESASSNLADGTLQERD</sequence>
<accession>A0A6V8N7U6</accession>
<keyword evidence="2" id="KW-0449">Lipoprotein</keyword>
<feature type="domain" description="Fibronectin type-III" evidence="1">
    <location>
        <begin position="155"/>
        <end position="250"/>
    </location>
</feature>
<comment type="caution">
    <text evidence="2">The sequence shown here is derived from an EMBL/GenBank/DDBJ whole genome shotgun (WGS) entry which is preliminary data.</text>
</comment>